<dbReference type="NCBIfam" id="TIGR03357">
    <property type="entry name" value="VI_zyme"/>
    <property type="match status" value="1"/>
</dbReference>
<dbReference type="PANTHER" id="PTHR38595">
    <property type="entry name" value="CYTOPLASMIC PROTEIN-RELATED"/>
    <property type="match status" value="1"/>
</dbReference>
<dbReference type="InterPro" id="IPR007048">
    <property type="entry name" value="IraD/Gp25-like"/>
</dbReference>
<dbReference type="InterPro" id="IPR017737">
    <property type="entry name" value="TssE1-like"/>
</dbReference>
<gene>
    <name evidence="2" type="ORF">PL78_00915</name>
</gene>
<keyword evidence="3" id="KW-1185">Reference proteome</keyword>
<dbReference type="SUPFAM" id="SSF160719">
    <property type="entry name" value="gpW/gp25-like"/>
    <property type="match status" value="1"/>
</dbReference>
<dbReference type="EMBL" id="CP010029">
    <property type="protein sequence ID" value="ANI28403.1"/>
    <property type="molecule type" value="Genomic_DNA"/>
</dbReference>
<reference evidence="2 3" key="1">
    <citation type="journal article" date="2016" name="Toxins">
        <title>The Draft Genome Sequence of the Yersinia entomophaga Entomopathogenic Type Strain MH96T.</title>
        <authorList>
            <person name="Hurst M.R."/>
            <person name="Beattie A."/>
            <person name="Altermann E."/>
            <person name="Moraga R.M."/>
            <person name="Harper L.A."/>
            <person name="Calder J."/>
            <person name="Laugraud A."/>
        </authorList>
    </citation>
    <scope>NUCLEOTIDE SEQUENCE [LARGE SCALE GENOMIC DNA]</scope>
    <source>
        <strain evidence="2 3">MH96</strain>
    </source>
</reference>
<evidence type="ECO:0000313" key="3">
    <source>
        <dbReference type="Proteomes" id="UP000266744"/>
    </source>
</evidence>
<protein>
    <submittedName>
        <fullName evidence="2">Lysozyme</fullName>
    </submittedName>
</protein>
<organism evidence="2 3">
    <name type="scientific">Yersinia entomophaga</name>
    <dbReference type="NCBI Taxonomy" id="935293"/>
    <lineage>
        <taxon>Bacteria</taxon>
        <taxon>Pseudomonadati</taxon>
        <taxon>Pseudomonadota</taxon>
        <taxon>Gammaproteobacteria</taxon>
        <taxon>Enterobacterales</taxon>
        <taxon>Yersiniaceae</taxon>
        <taxon>Yersinia</taxon>
    </lineage>
</organism>
<sequence length="146" mass="16163">MAALLSWERGSSSSLFERIQGEGSGLSRRARADDLLVSIKGHLNKVLNARPGGCQSSVELGVIDLNDATSTATDFRRSIEHAIKNCIESYEPRISSVSVHAETNDGDPLLLNFRISAQVSFDNIGDLVEFNIQLDNNRHYRFDQDL</sequence>
<dbReference type="InterPro" id="IPR053176">
    <property type="entry name" value="T6SS_TssE1-like"/>
</dbReference>
<dbReference type="PANTHER" id="PTHR38595:SF2">
    <property type="entry name" value="TYPE VI SECRETION SYSTEM BASEPLATE SUBUNIT TSSE"/>
    <property type="match status" value="1"/>
</dbReference>
<dbReference type="RefSeq" id="WP_064512378.1">
    <property type="nucleotide sequence ID" value="NZ_CBCSBH010000049.1"/>
</dbReference>
<proteinExistence type="predicted"/>
<name>A0ABM6BG22_YERET</name>
<dbReference type="Proteomes" id="UP000266744">
    <property type="component" value="Chromosome"/>
</dbReference>
<dbReference type="Gene3D" id="3.10.450.40">
    <property type="match status" value="1"/>
</dbReference>
<evidence type="ECO:0000313" key="2">
    <source>
        <dbReference type="EMBL" id="ANI28403.1"/>
    </source>
</evidence>
<evidence type="ECO:0000259" key="1">
    <source>
        <dbReference type="Pfam" id="PF04965"/>
    </source>
</evidence>
<accession>A0ABM6BG22</accession>
<feature type="domain" description="IraD/Gp25-like" evidence="1">
    <location>
        <begin position="35"/>
        <end position="123"/>
    </location>
</feature>
<dbReference type="Pfam" id="PF04965">
    <property type="entry name" value="GPW_gp25"/>
    <property type="match status" value="1"/>
</dbReference>